<comment type="caution">
    <text evidence="4">The sequence shown here is derived from an EMBL/GenBank/DDBJ whole genome shotgun (WGS) entry which is preliminary data.</text>
</comment>
<dbReference type="InterPro" id="IPR015422">
    <property type="entry name" value="PyrdxlP-dep_Trfase_small"/>
</dbReference>
<dbReference type="InterPro" id="IPR015421">
    <property type="entry name" value="PyrdxlP-dep_Trfase_major"/>
</dbReference>
<evidence type="ECO:0000313" key="4">
    <source>
        <dbReference type="EMBL" id="GGO36142.1"/>
    </source>
</evidence>
<reference evidence="4 5" key="1">
    <citation type="journal article" date="2014" name="Int. J. Syst. Evol. Microbiol.">
        <title>Complete genome sequence of Corynebacterium casei LMG S-19264T (=DSM 44701T), isolated from a smear-ripened cheese.</title>
        <authorList>
            <consortium name="US DOE Joint Genome Institute (JGI-PGF)"/>
            <person name="Walter F."/>
            <person name="Albersmeier A."/>
            <person name="Kalinowski J."/>
            <person name="Ruckert C."/>
        </authorList>
    </citation>
    <scope>NUCLEOTIDE SEQUENCE [LARGE SCALE GENOMIC DNA]</scope>
    <source>
        <strain evidence="4 5">CGMCC 1.7029</strain>
    </source>
</reference>
<keyword evidence="2" id="KW-0808">Transferase</keyword>
<name>A0A918DEA7_9RHOB</name>
<dbReference type="Pfam" id="PF00155">
    <property type="entry name" value="Aminotran_1_2"/>
    <property type="match status" value="1"/>
</dbReference>
<dbReference type="Gene3D" id="3.40.640.10">
    <property type="entry name" value="Type I PLP-dependent aspartate aminotransferase-like (Major domain)"/>
    <property type="match status" value="1"/>
</dbReference>
<dbReference type="InterPro" id="IPR015424">
    <property type="entry name" value="PyrdxlP-dep_Trfase"/>
</dbReference>
<comment type="cofactor">
    <cofactor evidence="1">
        <name>pyridoxal 5'-phosphate</name>
        <dbReference type="ChEBI" id="CHEBI:597326"/>
    </cofactor>
</comment>
<organism evidence="4 5">
    <name type="scientific">Gemmobacter aquaticus</name>
    <dbReference type="NCBI Taxonomy" id="490185"/>
    <lineage>
        <taxon>Bacteria</taxon>
        <taxon>Pseudomonadati</taxon>
        <taxon>Pseudomonadota</taxon>
        <taxon>Alphaproteobacteria</taxon>
        <taxon>Rhodobacterales</taxon>
        <taxon>Paracoccaceae</taxon>
        <taxon>Gemmobacter</taxon>
    </lineage>
</organism>
<keyword evidence="5" id="KW-1185">Reference proteome</keyword>
<dbReference type="Proteomes" id="UP000598196">
    <property type="component" value="Unassembled WGS sequence"/>
</dbReference>
<sequence length="443" mass="47445">MTRRFDSAELLDTIAVDHLDDGCVSVMDRWLPVAEWMEARLEAGFDATCKMNGSRIGPRIVGRDRGGRGISGINFAAQDYLNLASHPRILAAASAAGRRFGVHAAGTAVQMGLNPLTTALEDQLATFLRYEDATVFPSGWAAGYGAIRTLVREGDHVLIDTLAHDCLREGAAASGARVHRMPHLSLQAITSRLERLRDEDPQAGILVVTESLFATESDAPDLRALQALCKRHAATLLVDVSHDLGVLGETGRGVAEIQKMLGRIDVMVGSFSKVFAANGGFVASSHPAVKVALRLSCSTLGDSNAVSPVQAAIVLAALEIVASEDGRERRESLIANARHLRERLIKAGFELRGEPGPVVTVRLGPLSRARRLTAEVLANGALVNLSERIGANHATPGAAVWRLRVMAGHGPEEIDGFVDLLIECRKRLAEADEKAFSNRFVAA</sequence>
<dbReference type="InterPro" id="IPR004839">
    <property type="entry name" value="Aminotransferase_I/II_large"/>
</dbReference>
<protein>
    <submittedName>
        <fullName evidence="4">8-amino-7-oxononanoate synthase</fullName>
    </submittedName>
</protein>
<dbReference type="RefSeq" id="WP_146287665.1">
    <property type="nucleotide sequence ID" value="NZ_BMLP01000007.1"/>
</dbReference>
<dbReference type="GO" id="GO:0016740">
    <property type="term" value="F:transferase activity"/>
    <property type="evidence" value="ECO:0007669"/>
    <property type="project" value="UniProtKB-KW"/>
</dbReference>
<evidence type="ECO:0000313" key="5">
    <source>
        <dbReference type="Proteomes" id="UP000598196"/>
    </source>
</evidence>
<gene>
    <name evidence="4" type="primary">bioF</name>
    <name evidence="4" type="ORF">GCM10010991_29580</name>
</gene>
<dbReference type="OrthoDB" id="9807157at2"/>
<dbReference type="AlphaFoldDB" id="A0A918DEA7"/>
<evidence type="ECO:0000256" key="2">
    <source>
        <dbReference type="ARBA" id="ARBA00022679"/>
    </source>
</evidence>
<evidence type="ECO:0000259" key="3">
    <source>
        <dbReference type="Pfam" id="PF00155"/>
    </source>
</evidence>
<feature type="domain" description="Aminotransferase class I/classII large" evidence="3">
    <location>
        <begin position="72"/>
        <end position="419"/>
    </location>
</feature>
<evidence type="ECO:0000256" key="1">
    <source>
        <dbReference type="ARBA" id="ARBA00001933"/>
    </source>
</evidence>
<dbReference type="GO" id="GO:0030170">
    <property type="term" value="F:pyridoxal phosphate binding"/>
    <property type="evidence" value="ECO:0007669"/>
    <property type="project" value="InterPro"/>
</dbReference>
<accession>A0A918DEA7</accession>
<dbReference type="InterPro" id="IPR050087">
    <property type="entry name" value="AON_synthase_class-II"/>
</dbReference>
<dbReference type="SUPFAM" id="SSF53383">
    <property type="entry name" value="PLP-dependent transferases"/>
    <property type="match status" value="1"/>
</dbReference>
<dbReference type="Gene3D" id="3.90.1150.10">
    <property type="entry name" value="Aspartate Aminotransferase, domain 1"/>
    <property type="match status" value="1"/>
</dbReference>
<dbReference type="EMBL" id="BMLP01000007">
    <property type="protein sequence ID" value="GGO36142.1"/>
    <property type="molecule type" value="Genomic_DNA"/>
</dbReference>
<dbReference type="PANTHER" id="PTHR13693">
    <property type="entry name" value="CLASS II AMINOTRANSFERASE/8-AMINO-7-OXONONANOATE SYNTHASE"/>
    <property type="match status" value="1"/>
</dbReference>
<proteinExistence type="predicted"/>